<comment type="caution">
    <text evidence="2">The sequence shown here is derived from an EMBL/GenBank/DDBJ whole genome shotgun (WGS) entry which is preliminary data.</text>
</comment>
<organism evidence="2 3">
    <name type="scientific">Tripterygium wilfordii</name>
    <name type="common">Thunder God vine</name>
    <dbReference type="NCBI Taxonomy" id="458696"/>
    <lineage>
        <taxon>Eukaryota</taxon>
        <taxon>Viridiplantae</taxon>
        <taxon>Streptophyta</taxon>
        <taxon>Embryophyta</taxon>
        <taxon>Tracheophyta</taxon>
        <taxon>Spermatophyta</taxon>
        <taxon>Magnoliopsida</taxon>
        <taxon>eudicotyledons</taxon>
        <taxon>Gunneridae</taxon>
        <taxon>Pentapetalae</taxon>
        <taxon>rosids</taxon>
        <taxon>fabids</taxon>
        <taxon>Celastrales</taxon>
        <taxon>Celastraceae</taxon>
        <taxon>Tripterygium</taxon>
    </lineage>
</organism>
<accession>A0A7J7CSH3</accession>
<reference evidence="2 3" key="1">
    <citation type="journal article" date="2020" name="Nat. Commun.">
        <title>Genome of Tripterygium wilfordii and identification of cytochrome P450 involved in triptolide biosynthesis.</title>
        <authorList>
            <person name="Tu L."/>
            <person name="Su P."/>
            <person name="Zhang Z."/>
            <person name="Gao L."/>
            <person name="Wang J."/>
            <person name="Hu T."/>
            <person name="Zhou J."/>
            <person name="Zhang Y."/>
            <person name="Zhao Y."/>
            <person name="Liu Y."/>
            <person name="Song Y."/>
            <person name="Tong Y."/>
            <person name="Lu Y."/>
            <person name="Yang J."/>
            <person name="Xu C."/>
            <person name="Jia M."/>
            <person name="Peters R.J."/>
            <person name="Huang L."/>
            <person name="Gao W."/>
        </authorList>
    </citation>
    <scope>NUCLEOTIDE SEQUENCE [LARGE SCALE GENOMIC DNA]</scope>
    <source>
        <strain evidence="3">cv. XIE 37</strain>
        <tissue evidence="2">Leaf</tissue>
    </source>
</reference>
<name>A0A7J7CSH3_TRIWF</name>
<evidence type="ECO:0000256" key="1">
    <source>
        <dbReference type="SAM" id="MobiDB-lite"/>
    </source>
</evidence>
<dbReference type="EMBL" id="JAAARO010000014">
    <property type="protein sequence ID" value="KAF5737055.1"/>
    <property type="molecule type" value="Genomic_DNA"/>
</dbReference>
<evidence type="ECO:0000313" key="3">
    <source>
        <dbReference type="Proteomes" id="UP000593562"/>
    </source>
</evidence>
<protein>
    <submittedName>
        <fullName evidence="2">Uncharacterized protein</fullName>
    </submittedName>
</protein>
<proteinExistence type="predicted"/>
<gene>
    <name evidence="2" type="ORF">HS088_TW14G01211</name>
</gene>
<dbReference type="AlphaFoldDB" id="A0A7J7CSH3"/>
<evidence type="ECO:0000313" key="2">
    <source>
        <dbReference type="EMBL" id="KAF5737055.1"/>
    </source>
</evidence>
<feature type="region of interest" description="Disordered" evidence="1">
    <location>
        <begin position="1"/>
        <end position="33"/>
    </location>
</feature>
<dbReference type="Proteomes" id="UP000593562">
    <property type="component" value="Unassembled WGS sequence"/>
</dbReference>
<dbReference type="InParanoid" id="A0A7J7CSH3"/>
<feature type="compositionally biased region" description="Basic and acidic residues" evidence="1">
    <location>
        <begin position="15"/>
        <end position="29"/>
    </location>
</feature>
<keyword evidence="3" id="KW-1185">Reference proteome</keyword>
<sequence length="73" mass="8254">MSHFAKRICSNDSDGDSHIEIDDPPRMEEQSEEGPVLAFVEYARSVAFSQYEVEGEGGSYDRAWLELDRVSDP</sequence>